<feature type="transmembrane region" description="Helical" evidence="2">
    <location>
        <begin position="83"/>
        <end position="102"/>
    </location>
</feature>
<dbReference type="EMBL" id="CABPSX010000002">
    <property type="protein sequence ID" value="VVG70735.1"/>
    <property type="molecule type" value="Genomic_DNA"/>
</dbReference>
<keyword evidence="2" id="KW-1133">Transmembrane helix</keyword>
<feature type="compositionally biased region" description="Low complexity" evidence="1">
    <location>
        <begin position="103"/>
        <end position="118"/>
    </location>
</feature>
<evidence type="ECO:0000313" key="4">
    <source>
        <dbReference type="Proteomes" id="UP000364291"/>
    </source>
</evidence>
<protein>
    <recommendedName>
        <fullName evidence="5">Acid shock protein</fullName>
    </recommendedName>
</protein>
<sequence>MWQRTKFIRRASRTAFGRSVGHLDKSLLPPYNRGRSHALPSHKTVSRSGRSASGSAAHPPNTPALKSTETLLSMLYPRTLRNVGAAIALATFAMLSTSTFAAPAAHAPSGHPAKAHASPAKHRHHGAVKKTSMKSATKASAHKKSHAGKAAHGKKKTVKAHHTLPPKTTHRARPTVASQRPPHSHSHSHSHA</sequence>
<gene>
    <name evidence="3" type="ORF">PAP18089_01699</name>
</gene>
<evidence type="ECO:0008006" key="5">
    <source>
        <dbReference type="Google" id="ProtNLM"/>
    </source>
</evidence>
<feature type="compositionally biased region" description="Basic residues" evidence="1">
    <location>
        <begin position="140"/>
        <end position="173"/>
    </location>
</feature>
<feature type="compositionally biased region" description="Low complexity" evidence="1">
    <location>
        <begin position="46"/>
        <end position="57"/>
    </location>
</feature>
<dbReference type="AlphaFoldDB" id="A0A5E5P387"/>
<dbReference type="RefSeq" id="WP_094068724.1">
    <property type="nucleotide sequence ID" value="NZ_CABPSX010000002.1"/>
</dbReference>
<feature type="region of interest" description="Disordered" evidence="1">
    <location>
        <begin position="103"/>
        <end position="192"/>
    </location>
</feature>
<keyword evidence="2" id="KW-0472">Membrane</keyword>
<evidence type="ECO:0000256" key="2">
    <source>
        <dbReference type="SAM" id="Phobius"/>
    </source>
</evidence>
<name>A0A5E5P387_9BURK</name>
<accession>A0A5E5P387</accession>
<evidence type="ECO:0000313" key="3">
    <source>
        <dbReference type="EMBL" id="VVG70735.1"/>
    </source>
</evidence>
<proteinExistence type="predicted"/>
<organism evidence="3 4">
    <name type="scientific">Pandoraea apista</name>
    <dbReference type="NCBI Taxonomy" id="93218"/>
    <lineage>
        <taxon>Bacteria</taxon>
        <taxon>Pseudomonadati</taxon>
        <taxon>Pseudomonadota</taxon>
        <taxon>Betaproteobacteria</taxon>
        <taxon>Burkholderiales</taxon>
        <taxon>Burkholderiaceae</taxon>
        <taxon>Pandoraea</taxon>
    </lineage>
</organism>
<keyword evidence="2" id="KW-0812">Transmembrane</keyword>
<feature type="compositionally biased region" description="Basic residues" evidence="1">
    <location>
        <begin position="119"/>
        <end position="132"/>
    </location>
</feature>
<feature type="region of interest" description="Disordered" evidence="1">
    <location>
        <begin position="27"/>
        <end position="65"/>
    </location>
</feature>
<feature type="compositionally biased region" description="Basic residues" evidence="1">
    <location>
        <begin position="182"/>
        <end position="192"/>
    </location>
</feature>
<reference evidence="3 4" key="1">
    <citation type="submission" date="2019-08" db="EMBL/GenBank/DDBJ databases">
        <authorList>
            <person name="Peeters C."/>
        </authorList>
    </citation>
    <scope>NUCLEOTIDE SEQUENCE [LARGE SCALE GENOMIC DNA]</scope>
    <source>
        <strain evidence="3 4">LMG 18089</strain>
    </source>
</reference>
<dbReference type="Proteomes" id="UP000364291">
    <property type="component" value="Unassembled WGS sequence"/>
</dbReference>
<evidence type="ECO:0000256" key="1">
    <source>
        <dbReference type="SAM" id="MobiDB-lite"/>
    </source>
</evidence>